<gene>
    <name evidence="1" type="ORF">LNTAR_18183</name>
</gene>
<reference evidence="1 2" key="1">
    <citation type="journal article" date="2010" name="J. Bacteriol.">
        <title>Genome sequence of Lentisphaera araneosa HTCC2155T, the type species of the order Lentisphaerales in the phylum Lentisphaerae.</title>
        <authorList>
            <person name="Thrash J.C."/>
            <person name="Cho J.C."/>
            <person name="Vergin K.L."/>
            <person name="Morris R.M."/>
            <person name="Giovannoni S.J."/>
        </authorList>
    </citation>
    <scope>NUCLEOTIDE SEQUENCE [LARGE SCALE GENOMIC DNA]</scope>
    <source>
        <strain evidence="1 2">HTCC2155</strain>
    </source>
</reference>
<protein>
    <recommendedName>
        <fullName evidence="3">Peptidase S9 prolyl oligopeptidase catalytic domain-containing protein</fullName>
    </recommendedName>
</protein>
<comment type="caution">
    <text evidence="1">The sequence shown here is derived from an EMBL/GenBank/DDBJ whole genome shotgun (WGS) entry which is preliminary data.</text>
</comment>
<accession>A6DFX5</accession>
<sequence>MFLLCSCHLRQVPLPQAEIQVKVVYKIDYKYKKAAQYNYQEELIDRSSRGQIIEYKLEANDQLLLDERQIHLKAYINSDPKSHLLLIQPISKGKYRISEFVANYFFARGWSCMIVKREEAYKKLFTPEALNLQMNELLLDSRHIIDFLENEKPFEYSDIAMFGISKGGIKTSMIIGYEKRIKAAVIVLAGGDLPNLLTESKEKGIIKARKKYMAENESDLDSLRGELREKLTVDPLLMAPYIDGSRTLHILAYFDRSVPYYYGEQLFEAMPGAKSYTMLAGHYSAILFLPFILNRSEAFYEKKLVRVE</sequence>
<organism evidence="1 2">
    <name type="scientific">Lentisphaera araneosa HTCC2155</name>
    <dbReference type="NCBI Taxonomy" id="313628"/>
    <lineage>
        <taxon>Bacteria</taxon>
        <taxon>Pseudomonadati</taxon>
        <taxon>Lentisphaerota</taxon>
        <taxon>Lentisphaeria</taxon>
        <taxon>Lentisphaerales</taxon>
        <taxon>Lentisphaeraceae</taxon>
        <taxon>Lentisphaera</taxon>
    </lineage>
</organism>
<dbReference type="Proteomes" id="UP000004947">
    <property type="component" value="Unassembled WGS sequence"/>
</dbReference>
<evidence type="ECO:0000313" key="1">
    <source>
        <dbReference type="EMBL" id="EDM29705.1"/>
    </source>
</evidence>
<dbReference type="Gene3D" id="3.40.50.1820">
    <property type="entry name" value="alpha/beta hydrolase"/>
    <property type="match status" value="1"/>
</dbReference>
<dbReference type="STRING" id="313628.LNTAR_18183"/>
<dbReference type="eggNOG" id="COG1073">
    <property type="taxonomic scope" value="Bacteria"/>
</dbReference>
<dbReference type="InterPro" id="IPR029058">
    <property type="entry name" value="AB_hydrolase_fold"/>
</dbReference>
<dbReference type="SUPFAM" id="SSF53474">
    <property type="entry name" value="alpha/beta-Hydrolases"/>
    <property type="match status" value="1"/>
</dbReference>
<name>A6DFX5_9BACT</name>
<dbReference type="AlphaFoldDB" id="A6DFX5"/>
<keyword evidence="2" id="KW-1185">Reference proteome</keyword>
<evidence type="ECO:0008006" key="3">
    <source>
        <dbReference type="Google" id="ProtNLM"/>
    </source>
</evidence>
<dbReference type="EMBL" id="ABCK01000001">
    <property type="protein sequence ID" value="EDM29705.1"/>
    <property type="molecule type" value="Genomic_DNA"/>
</dbReference>
<evidence type="ECO:0000313" key="2">
    <source>
        <dbReference type="Proteomes" id="UP000004947"/>
    </source>
</evidence>
<proteinExistence type="predicted"/>